<evidence type="ECO:0000259" key="2">
    <source>
        <dbReference type="PROSITE" id="PS50994"/>
    </source>
</evidence>
<dbReference type="InterPro" id="IPR012337">
    <property type="entry name" value="RNaseH-like_sf"/>
</dbReference>
<dbReference type="OrthoDB" id="413122at2759"/>
<name>A0A4C1SSV4_EUMVA</name>
<dbReference type="Proteomes" id="UP000299102">
    <property type="component" value="Unassembled WGS sequence"/>
</dbReference>
<dbReference type="Gene3D" id="3.30.420.10">
    <property type="entry name" value="Ribonuclease H-like superfamily/Ribonuclease H"/>
    <property type="match status" value="1"/>
</dbReference>
<dbReference type="Pfam" id="PF00665">
    <property type="entry name" value="rve"/>
    <property type="match status" value="1"/>
</dbReference>
<evidence type="ECO:0000313" key="3">
    <source>
        <dbReference type="EMBL" id="GBP04328.1"/>
    </source>
</evidence>
<organism evidence="3 4">
    <name type="scientific">Eumeta variegata</name>
    <name type="common">Bagworm moth</name>
    <name type="synonym">Eumeta japonica</name>
    <dbReference type="NCBI Taxonomy" id="151549"/>
    <lineage>
        <taxon>Eukaryota</taxon>
        <taxon>Metazoa</taxon>
        <taxon>Ecdysozoa</taxon>
        <taxon>Arthropoda</taxon>
        <taxon>Hexapoda</taxon>
        <taxon>Insecta</taxon>
        <taxon>Pterygota</taxon>
        <taxon>Neoptera</taxon>
        <taxon>Endopterygota</taxon>
        <taxon>Lepidoptera</taxon>
        <taxon>Glossata</taxon>
        <taxon>Ditrysia</taxon>
        <taxon>Tineoidea</taxon>
        <taxon>Psychidae</taxon>
        <taxon>Oiketicinae</taxon>
        <taxon>Eumeta</taxon>
    </lineage>
</organism>
<accession>A0A4C1SSV4</accession>
<dbReference type="AlphaFoldDB" id="A0A4C1SSV4"/>
<dbReference type="PROSITE" id="PS50994">
    <property type="entry name" value="INTEGRASE"/>
    <property type="match status" value="1"/>
</dbReference>
<feature type="region of interest" description="Disordered" evidence="1">
    <location>
        <begin position="291"/>
        <end position="316"/>
    </location>
</feature>
<proteinExistence type="predicted"/>
<protein>
    <submittedName>
        <fullName evidence="3">Retrovirus-related Pol polyprotein from transposon 412</fullName>
    </submittedName>
</protein>
<dbReference type="InterPro" id="IPR001584">
    <property type="entry name" value="Integrase_cat-core"/>
</dbReference>
<dbReference type="InterPro" id="IPR036397">
    <property type="entry name" value="RNaseH_sf"/>
</dbReference>
<dbReference type="EMBL" id="BGZK01003756">
    <property type="protein sequence ID" value="GBP04328.1"/>
    <property type="molecule type" value="Genomic_DNA"/>
</dbReference>
<evidence type="ECO:0000313" key="4">
    <source>
        <dbReference type="Proteomes" id="UP000299102"/>
    </source>
</evidence>
<reference evidence="3 4" key="1">
    <citation type="journal article" date="2019" name="Commun. Biol.">
        <title>The bagworm genome reveals a unique fibroin gene that provides high tensile strength.</title>
        <authorList>
            <person name="Kono N."/>
            <person name="Nakamura H."/>
            <person name="Ohtoshi R."/>
            <person name="Tomita M."/>
            <person name="Numata K."/>
            <person name="Arakawa K."/>
        </authorList>
    </citation>
    <scope>NUCLEOTIDE SEQUENCE [LARGE SCALE GENOMIC DNA]</scope>
</reference>
<feature type="domain" description="Integrase catalytic" evidence="2">
    <location>
        <begin position="28"/>
        <end position="204"/>
    </location>
</feature>
<sequence>MKITIRNNIQKCSKCGPTGREPMVITDTPRRPFEKVYMDMVGPLPTTTMGNKYILTLQDDLSKFFVCAAMPDAEAEIAARVFYNEIVTKYGIPLKLVTDIGTNFTSKLFGSVCKLLRIKKQHITPYHPQANGSLERVHRPLADYLRSFAKEDGRTVVSALHHYAGWLERQAVVWPDSTRQRKAELDKIHRSRSPTPSLSEELKSTEIPSIVVTVCRKKPQVQGHEWANCKKRLNTPHYIECGKYGHEVDPLCPGGGNRQQGCKYCKGSNHTGDNCKINGHTGNRFCVPRRQVNMGNRSYRPTGNGRKPPRDNGTIRDNRLRNQIRGTARELVC</sequence>
<dbReference type="STRING" id="151549.A0A4C1SSV4"/>
<comment type="caution">
    <text evidence="3">The sequence shown here is derived from an EMBL/GenBank/DDBJ whole genome shotgun (WGS) entry which is preliminary data.</text>
</comment>
<dbReference type="GO" id="GO:0015074">
    <property type="term" value="P:DNA integration"/>
    <property type="evidence" value="ECO:0007669"/>
    <property type="project" value="InterPro"/>
</dbReference>
<dbReference type="PANTHER" id="PTHR37984:SF5">
    <property type="entry name" value="PROTEIN NYNRIN-LIKE"/>
    <property type="match status" value="1"/>
</dbReference>
<dbReference type="PANTHER" id="PTHR37984">
    <property type="entry name" value="PROTEIN CBG26694"/>
    <property type="match status" value="1"/>
</dbReference>
<dbReference type="GO" id="GO:0003676">
    <property type="term" value="F:nucleic acid binding"/>
    <property type="evidence" value="ECO:0007669"/>
    <property type="project" value="InterPro"/>
</dbReference>
<gene>
    <name evidence="3" type="primary">POL</name>
    <name evidence="3" type="ORF">EVAR_68158_1</name>
</gene>
<dbReference type="SUPFAM" id="SSF53098">
    <property type="entry name" value="Ribonuclease H-like"/>
    <property type="match status" value="1"/>
</dbReference>
<evidence type="ECO:0000256" key="1">
    <source>
        <dbReference type="SAM" id="MobiDB-lite"/>
    </source>
</evidence>
<dbReference type="InterPro" id="IPR050951">
    <property type="entry name" value="Retrovirus_Pol_polyprotein"/>
</dbReference>
<keyword evidence="4" id="KW-1185">Reference proteome</keyword>